<evidence type="ECO:0000259" key="13">
    <source>
        <dbReference type="PROSITE" id="PS50993"/>
    </source>
</evidence>
<dbReference type="PROSITE" id="PS51220">
    <property type="entry name" value="NIDO"/>
    <property type="match status" value="1"/>
</dbReference>
<feature type="domain" description="Nidogen G2 beta-barrel" evidence="13">
    <location>
        <begin position="377"/>
        <end position="614"/>
    </location>
</feature>
<feature type="domain" description="NIDO" evidence="15">
    <location>
        <begin position="37"/>
        <end position="200"/>
    </location>
</feature>
<comment type="caution">
    <text evidence="9">Lacks conserved residue(s) required for the propagation of feature annotation.</text>
</comment>
<dbReference type="GO" id="GO:0042813">
    <property type="term" value="F:Wnt receptor activity"/>
    <property type="evidence" value="ECO:0007669"/>
    <property type="project" value="TreeGrafter"/>
</dbReference>
<evidence type="ECO:0000256" key="6">
    <source>
        <dbReference type="ARBA" id="ARBA00022837"/>
    </source>
</evidence>
<protein>
    <submittedName>
        <fullName evidence="16">Nidogen 1</fullName>
    </submittedName>
</protein>
<dbReference type="Pfam" id="PF14670">
    <property type="entry name" value="FXa_inhibition"/>
    <property type="match status" value="1"/>
</dbReference>
<keyword evidence="8" id="KW-0325">Glycoprotein</keyword>
<dbReference type="PROSITE" id="PS00484">
    <property type="entry name" value="THYROGLOBULIN_1_1"/>
    <property type="match status" value="1"/>
</dbReference>
<dbReference type="SMART" id="SM00539">
    <property type="entry name" value="NIDO"/>
    <property type="match status" value="1"/>
</dbReference>
<dbReference type="SMART" id="SM00211">
    <property type="entry name" value="TY"/>
    <property type="match status" value="1"/>
</dbReference>
<dbReference type="Proteomes" id="UP000694560">
    <property type="component" value="Unplaced"/>
</dbReference>
<dbReference type="InterPro" id="IPR009017">
    <property type="entry name" value="GFP"/>
</dbReference>
<dbReference type="CDD" id="cd00191">
    <property type="entry name" value="TY"/>
    <property type="match status" value="1"/>
</dbReference>
<dbReference type="PROSITE" id="PS51120">
    <property type="entry name" value="LDLRB"/>
    <property type="match status" value="3"/>
</dbReference>
<dbReference type="GO" id="GO:0060070">
    <property type="term" value="P:canonical Wnt signaling pathway"/>
    <property type="evidence" value="ECO:0007669"/>
    <property type="project" value="TreeGrafter"/>
</dbReference>
<dbReference type="InterPro" id="IPR009030">
    <property type="entry name" value="Growth_fac_rcpt_cys_sf"/>
</dbReference>
<evidence type="ECO:0000256" key="4">
    <source>
        <dbReference type="ARBA" id="ARBA00022536"/>
    </source>
</evidence>
<evidence type="ECO:0000256" key="3">
    <source>
        <dbReference type="ARBA" id="ARBA00022530"/>
    </source>
</evidence>
<dbReference type="SMART" id="SM00135">
    <property type="entry name" value="LY"/>
    <property type="match status" value="5"/>
</dbReference>
<dbReference type="PROSITE" id="PS50993">
    <property type="entry name" value="NIDOGEN_G2"/>
    <property type="match status" value="1"/>
</dbReference>
<dbReference type="GO" id="GO:0017147">
    <property type="term" value="F:Wnt-protein binding"/>
    <property type="evidence" value="ECO:0007669"/>
    <property type="project" value="TreeGrafter"/>
</dbReference>
<dbReference type="Ensembl" id="ENSMCST00000023145.1">
    <property type="protein sequence ID" value="ENSMCSP00000022568.1"/>
    <property type="gene ID" value="ENSMCSG00000015719.1"/>
</dbReference>
<dbReference type="InterPro" id="IPR050778">
    <property type="entry name" value="Cueball_EGF_LRP_Nidogen"/>
</dbReference>
<dbReference type="Pfam" id="PF06119">
    <property type="entry name" value="NIDO"/>
    <property type="match status" value="1"/>
</dbReference>
<keyword evidence="6" id="KW-0106">Calcium</keyword>
<feature type="repeat" description="LDL-receptor class B" evidence="10">
    <location>
        <begin position="889"/>
        <end position="933"/>
    </location>
</feature>
<accession>A0A8C5UI96</accession>
<comment type="subcellular location">
    <subcellularLocation>
        <location evidence="1">Secreted</location>
        <location evidence="1">Extracellular space</location>
        <location evidence="1">Extracellular matrix</location>
    </subcellularLocation>
</comment>
<dbReference type="Pfam" id="PF00086">
    <property type="entry name" value="Thyroglobulin_1"/>
    <property type="match status" value="1"/>
</dbReference>
<dbReference type="Gene3D" id="4.10.800.10">
    <property type="entry name" value="Thyroglobulin type-1"/>
    <property type="match status" value="1"/>
</dbReference>
<evidence type="ECO:0000259" key="14">
    <source>
        <dbReference type="PROSITE" id="PS51162"/>
    </source>
</evidence>
<dbReference type="InterPro" id="IPR024731">
    <property type="entry name" value="NELL2-like_EGF"/>
</dbReference>
<dbReference type="CDD" id="cd00255">
    <property type="entry name" value="nidG2"/>
    <property type="match status" value="1"/>
</dbReference>
<dbReference type="Gene3D" id="2.40.155.10">
    <property type="entry name" value="Green fluorescent protein"/>
    <property type="match status" value="1"/>
</dbReference>
<keyword evidence="17" id="KW-1185">Reference proteome</keyword>
<dbReference type="SUPFAM" id="SSF54511">
    <property type="entry name" value="GFP-like"/>
    <property type="match status" value="1"/>
</dbReference>
<dbReference type="InterPro" id="IPR036857">
    <property type="entry name" value="Thyroglobulin_1_sf"/>
</dbReference>
<dbReference type="SUPFAM" id="SSF63825">
    <property type="entry name" value="YWTD domain"/>
    <property type="match status" value="1"/>
</dbReference>
<dbReference type="GO" id="GO:0005886">
    <property type="term" value="C:plasma membrane"/>
    <property type="evidence" value="ECO:0007669"/>
    <property type="project" value="TreeGrafter"/>
</dbReference>
<evidence type="ECO:0000256" key="1">
    <source>
        <dbReference type="ARBA" id="ARBA00004498"/>
    </source>
</evidence>
<evidence type="ECO:0000256" key="8">
    <source>
        <dbReference type="ARBA" id="ARBA00023180"/>
    </source>
</evidence>
<evidence type="ECO:0000313" key="16">
    <source>
        <dbReference type="Ensembl" id="ENSMCSP00000022568.1"/>
    </source>
</evidence>
<reference evidence="16" key="2">
    <citation type="submission" date="2025-09" db="UniProtKB">
        <authorList>
            <consortium name="Ensembl"/>
        </authorList>
    </citation>
    <scope>IDENTIFICATION</scope>
</reference>
<keyword evidence="7 11" id="KW-1015">Disulfide bond</keyword>
<dbReference type="FunFam" id="2.120.10.30:FF:000030">
    <property type="entry name" value="Nidogen 1"/>
    <property type="match status" value="1"/>
</dbReference>
<dbReference type="InterPro" id="IPR011042">
    <property type="entry name" value="6-blade_b-propeller_TolB-like"/>
</dbReference>
<keyword evidence="4 9" id="KW-0245">EGF-like domain</keyword>
<dbReference type="SUPFAM" id="SSF57184">
    <property type="entry name" value="Growth factor receptor domain"/>
    <property type="match status" value="1"/>
</dbReference>
<organism evidence="16 17">
    <name type="scientific">Malurus cyaneus samueli</name>
    <dbReference type="NCBI Taxonomy" id="2593467"/>
    <lineage>
        <taxon>Eukaryota</taxon>
        <taxon>Metazoa</taxon>
        <taxon>Chordata</taxon>
        <taxon>Craniata</taxon>
        <taxon>Vertebrata</taxon>
        <taxon>Euteleostomi</taxon>
        <taxon>Archelosauria</taxon>
        <taxon>Archosauria</taxon>
        <taxon>Dinosauria</taxon>
        <taxon>Saurischia</taxon>
        <taxon>Theropoda</taxon>
        <taxon>Coelurosauria</taxon>
        <taxon>Aves</taxon>
        <taxon>Neognathae</taxon>
        <taxon>Neoaves</taxon>
        <taxon>Telluraves</taxon>
        <taxon>Australaves</taxon>
        <taxon>Passeriformes</taxon>
        <taxon>Meliphagoidea</taxon>
        <taxon>Maluridae</taxon>
        <taxon>Malurus</taxon>
    </lineage>
</organism>
<dbReference type="InterPro" id="IPR006605">
    <property type="entry name" value="G2_nidogen/fibulin_G2F"/>
</dbReference>
<evidence type="ECO:0000313" key="17">
    <source>
        <dbReference type="Proteomes" id="UP000694560"/>
    </source>
</evidence>
<dbReference type="InterPro" id="IPR003886">
    <property type="entry name" value="NIDO_dom"/>
</dbReference>
<keyword evidence="5" id="KW-0732">Signal</keyword>
<dbReference type="SMART" id="SM00682">
    <property type="entry name" value="G2F"/>
    <property type="match status" value="1"/>
</dbReference>
<evidence type="ECO:0000256" key="10">
    <source>
        <dbReference type="PROSITE-ProRule" id="PRU00461"/>
    </source>
</evidence>
<feature type="repeat" description="LDL-receptor class B" evidence="10">
    <location>
        <begin position="846"/>
        <end position="888"/>
    </location>
</feature>
<dbReference type="InterPro" id="IPR000033">
    <property type="entry name" value="LDLR_classB_rpt"/>
</dbReference>
<dbReference type="SUPFAM" id="SSF57610">
    <property type="entry name" value="Thyroglobulin type-1 domain"/>
    <property type="match status" value="1"/>
</dbReference>
<dbReference type="InterPro" id="IPR000742">
    <property type="entry name" value="EGF"/>
</dbReference>
<dbReference type="Gene3D" id="2.120.10.30">
    <property type="entry name" value="TolB, C-terminal domain"/>
    <property type="match status" value="1"/>
</dbReference>
<dbReference type="AlphaFoldDB" id="A0A8C5UI96"/>
<dbReference type="InterPro" id="IPR000716">
    <property type="entry name" value="Thyroglobulin_1"/>
</dbReference>
<evidence type="ECO:0000259" key="15">
    <source>
        <dbReference type="PROSITE" id="PS51220"/>
    </source>
</evidence>
<proteinExistence type="predicted"/>
<feature type="domain" description="EGF-like" evidence="12">
    <location>
        <begin position="615"/>
        <end position="656"/>
    </location>
</feature>
<dbReference type="PROSITE" id="PS01186">
    <property type="entry name" value="EGF_2"/>
    <property type="match status" value="2"/>
</dbReference>
<feature type="repeat" description="LDL-receptor class B" evidence="10">
    <location>
        <begin position="803"/>
        <end position="845"/>
    </location>
</feature>
<dbReference type="PROSITE" id="PS50026">
    <property type="entry name" value="EGF_3"/>
    <property type="match status" value="1"/>
</dbReference>
<keyword evidence="2" id="KW-0964">Secreted</keyword>
<dbReference type="FunFam" id="2.40.155.10:FF:000001">
    <property type="entry name" value="Nidogen 1"/>
    <property type="match status" value="1"/>
</dbReference>
<evidence type="ECO:0000256" key="2">
    <source>
        <dbReference type="ARBA" id="ARBA00022525"/>
    </source>
</evidence>
<evidence type="ECO:0000259" key="12">
    <source>
        <dbReference type="PROSITE" id="PS50026"/>
    </source>
</evidence>
<name>A0A8C5UI96_9PASS</name>
<dbReference type="PROSITE" id="PS51162">
    <property type="entry name" value="THYROGLOBULIN_1_2"/>
    <property type="match status" value="1"/>
</dbReference>
<dbReference type="PANTHER" id="PTHR46513">
    <property type="entry name" value="VITELLOGENIN RECEPTOR-LIKE PROTEIN-RELATED-RELATED"/>
    <property type="match status" value="1"/>
</dbReference>
<sequence length="1060" mass="117246">MLSSIAHVWETASSLNEPSSEEKYLGQFPVSFGAIAPFMADLDTTDGRGNVYYREDSSSDVLQLASDYIKRGFPETAFDPSSVVIVTWKLVAPYQAPGEDHTLEEKRNTFQAVLASSDSSSYAIFLYPEDSLQFYSTHSKNGDENIPAMVGFSQASTNYYFWEKPGAYNVIANDEDSIRNLHKSSNAGKQGVWVFEIGSSSDSIVPAKISSVLESLEANEEDQEMTSKPFMSDYGSTEITQQYITGSTDSTEEDQHLVTYSVPHPAAEDFLTSYQDVTETPSTESFYSPQNFPTAKAPPRQFRIQQFPPQPPQVIDVEEFDETGIVFRYHTDVQQTCANNRHQCSVHAICKDYPNGFCCSCIAGYKGNGRQCVAEGSPQRVNGKVRGRIFVGNNPVPVVFENTDLHSYVVMNQGRAYTAISTIPETLGYSLLPLASIGGIIGWMFAVEQQGYRNGFSITGGEFTRQTEVTFLGNNEKLVVKQKFSGIDEHGHLTISTEMDGRIPEIPSGASVHIEPYTELYHTSSSVITSSSSREYTVTEPERDGVASTYTGAYQWRQTISFDECIHDDSHHSAPATQQLSVDSVFVLYNRDEQILRYAMSNSIGPISDGSADINRNPCYTGTHNCDTNTVCRPGAGNRFFCECSIGFRGDGNVCYEAEKTKCQHEREVALGSGGAFFPRDVRVGHFIPQCDEYGNYLPTQCHSSSGYCWCVDRDGNEIDGTRSGPGVRPPCLSTATPPVVIRPSVRPDTIPLPPGTHLLFAQSGKIEHVPLEGNNMKKNGAKALLHIPDKVVIGVAYDCVDKMVYWTDISGPSISRASLHGGEPTTLIKTDLGSPEGIAVDHLGRNIFWTDSQLDRIEVARLDGRQRRILFDSGLVNPRAIVVDPVRGNLYWTDWNREAPKIETSYMDGTNRRILVKDDLGLPNGLTFDPYSSMLCWVDAGTKRLECMNPNQLGRRKIVEGIQYPFGVTSYGKNLYYTDWRRDAVVAVDRTISLENDNFQPHKRSRLYGITTAFAQCPGGHNYCAVNNGGCTHLCLATPGGRTCRCPDNTVGVDCIERN</sequence>
<dbReference type="FunFam" id="2.10.25.10:FF:000297">
    <property type="entry name" value="Nidogen 1"/>
    <property type="match status" value="1"/>
</dbReference>
<reference evidence="16" key="1">
    <citation type="submission" date="2025-08" db="UniProtKB">
        <authorList>
            <consortium name="Ensembl"/>
        </authorList>
    </citation>
    <scope>IDENTIFICATION</scope>
</reference>
<dbReference type="Pfam" id="PF00058">
    <property type="entry name" value="Ldl_recept_b"/>
    <property type="match status" value="3"/>
</dbReference>
<dbReference type="CDD" id="cd00053">
    <property type="entry name" value="EGF"/>
    <property type="match status" value="1"/>
</dbReference>
<dbReference type="Pfam" id="PF12947">
    <property type="entry name" value="EGF_3"/>
    <property type="match status" value="1"/>
</dbReference>
<evidence type="ECO:0000256" key="9">
    <source>
        <dbReference type="PROSITE-ProRule" id="PRU00076"/>
    </source>
</evidence>
<keyword evidence="3" id="KW-0272">Extracellular matrix</keyword>
<dbReference type="PANTHER" id="PTHR46513:SF6">
    <property type="entry name" value="NIDOGEN-1"/>
    <property type="match status" value="1"/>
</dbReference>
<evidence type="ECO:0000256" key="11">
    <source>
        <dbReference type="PROSITE-ProRule" id="PRU00500"/>
    </source>
</evidence>
<feature type="domain" description="Thyroglobulin type-1" evidence="14">
    <location>
        <begin position="660"/>
        <end position="732"/>
    </location>
</feature>
<dbReference type="Gene3D" id="2.10.25.10">
    <property type="entry name" value="Laminin"/>
    <property type="match status" value="2"/>
</dbReference>
<dbReference type="GO" id="GO:0007160">
    <property type="term" value="P:cell-matrix adhesion"/>
    <property type="evidence" value="ECO:0007669"/>
    <property type="project" value="InterPro"/>
</dbReference>
<evidence type="ECO:0000256" key="5">
    <source>
        <dbReference type="ARBA" id="ARBA00022729"/>
    </source>
</evidence>
<dbReference type="SMART" id="SM00181">
    <property type="entry name" value="EGF"/>
    <property type="match status" value="3"/>
</dbReference>
<evidence type="ECO:0000256" key="7">
    <source>
        <dbReference type="ARBA" id="ARBA00023157"/>
    </source>
</evidence>
<dbReference type="Pfam" id="PF07474">
    <property type="entry name" value="G2F"/>
    <property type="match status" value="1"/>
</dbReference>
<feature type="disulfide bond" evidence="11">
    <location>
        <begin position="702"/>
        <end position="709"/>
    </location>
</feature>